<proteinExistence type="predicted"/>
<organism evidence="1">
    <name type="scientific">marine sediment metagenome</name>
    <dbReference type="NCBI Taxonomy" id="412755"/>
    <lineage>
        <taxon>unclassified sequences</taxon>
        <taxon>metagenomes</taxon>
        <taxon>ecological metagenomes</taxon>
    </lineage>
</organism>
<sequence>DDGLVVSGGNGHKAGKVYQRSVQVNKGAGGLWAD</sequence>
<dbReference type="EMBL" id="BARS01020207">
    <property type="protein sequence ID" value="GAG04617.1"/>
    <property type="molecule type" value="Genomic_DNA"/>
</dbReference>
<name>X0UZL8_9ZZZZ</name>
<feature type="non-terminal residue" evidence="1">
    <location>
        <position position="1"/>
    </location>
</feature>
<dbReference type="AlphaFoldDB" id="X0UZL8"/>
<reference evidence="1" key="1">
    <citation type="journal article" date="2014" name="Front. Microbiol.">
        <title>High frequency of phylogenetically diverse reductive dehalogenase-homologous genes in deep subseafloor sedimentary metagenomes.</title>
        <authorList>
            <person name="Kawai M."/>
            <person name="Futagami T."/>
            <person name="Toyoda A."/>
            <person name="Takaki Y."/>
            <person name="Nishi S."/>
            <person name="Hori S."/>
            <person name="Arai W."/>
            <person name="Tsubouchi T."/>
            <person name="Morono Y."/>
            <person name="Uchiyama I."/>
            <person name="Ito T."/>
            <person name="Fujiyama A."/>
            <person name="Inagaki F."/>
            <person name="Takami H."/>
        </authorList>
    </citation>
    <scope>NUCLEOTIDE SEQUENCE</scope>
    <source>
        <strain evidence="1">Expedition CK06-06</strain>
    </source>
</reference>
<protein>
    <submittedName>
        <fullName evidence="1">Uncharacterized protein</fullName>
    </submittedName>
</protein>
<evidence type="ECO:0000313" key="1">
    <source>
        <dbReference type="EMBL" id="GAG04617.1"/>
    </source>
</evidence>
<gene>
    <name evidence="1" type="ORF">S01H1_32621</name>
</gene>
<comment type="caution">
    <text evidence="1">The sequence shown here is derived from an EMBL/GenBank/DDBJ whole genome shotgun (WGS) entry which is preliminary data.</text>
</comment>
<accession>X0UZL8</accession>